<evidence type="ECO:0000256" key="2">
    <source>
        <dbReference type="SAM" id="SignalP"/>
    </source>
</evidence>
<evidence type="ECO:0008006" key="5">
    <source>
        <dbReference type="Google" id="ProtNLM"/>
    </source>
</evidence>
<dbReference type="Pfam" id="PF00526">
    <property type="entry name" value="Dicty_CTDC"/>
    <property type="match status" value="10"/>
</dbReference>
<gene>
    <name evidence="3" type="ORF">A3I41_02480</name>
</gene>
<keyword evidence="2" id="KW-0732">Signal</keyword>
<feature type="region of interest" description="Disordered" evidence="1">
    <location>
        <begin position="32"/>
        <end position="53"/>
    </location>
</feature>
<feature type="signal peptide" evidence="2">
    <location>
        <begin position="1"/>
        <end position="21"/>
    </location>
</feature>
<dbReference type="InterPro" id="IPR052846">
    <property type="entry name" value="ECM-enzyme_regulator"/>
</dbReference>
<organism evidence="3 4">
    <name type="scientific">Candidatus Uhrbacteria bacterium RIFCSPLOWO2_02_FULL_48_18</name>
    <dbReference type="NCBI Taxonomy" id="1802408"/>
    <lineage>
        <taxon>Bacteria</taxon>
        <taxon>Candidatus Uhriibacteriota</taxon>
    </lineage>
</organism>
<protein>
    <recommendedName>
        <fullName evidence="5">Dickkopf N-terminal cysteine-rich domain-containing protein</fullName>
    </recommendedName>
</protein>
<dbReference type="InterPro" id="IPR001673">
    <property type="entry name" value="S_mold_repeat"/>
</dbReference>
<dbReference type="PANTHER" id="PTHR31797">
    <property type="entry name" value="EXTRACELLULAR MATRIX PROTEIN A-RELATED"/>
    <property type="match status" value="1"/>
</dbReference>
<reference evidence="3 4" key="1">
    <citation type="journal article" date="2016" name="Nat. Commun.">
        <title>Thousands of microbial genomes shed light on interconnected biogeochemical processes in an aquifer system.</title>
        <authorList>
            <person name="Anantharaman K."/>
            <person name="Brown C.T."/>
            <person name="Hug L.A."/>
            <person name="Sharon I."/>
            <person name="Castelle C.J."/>
            <person name="Probst A.J."/>
            <person name="Thomas B.C."/>
            <person name="Singh A."/>
            <person name="Wilkins M.J."/>
            <person name="Karaoz U."/>
            <person name="Brodie E.L."/>
            <person name="Williams K.H."/>
            <person name="Hubbard S.S."/>
            <person name="Banfield J.F."/>
        </authorList>
    </citation>
    <scope>NUCLEOTIDE SEQUENCE [LARGE SCALE GENOMIC DNA]</scope>
</reference>
<name>A0A1F7VBZ3_9BACT</name>
<dbReference type="Proteomes" id="UP000176593">
    <property type="component" value="Unassembled WGS sequence"/>
</dbReference>
<evidence type="ECO:0000256" key="1">
    <source>
        <dbReference type="SAM" id="MobiDB-lite"/>
    </source>
</evidence>
<proteinExistence type="predicted"/>
<dbReference type="AlphaFoldDB" id="A0A1F7VBZ3"/>
<evidence type="ECO:0000313" key="4">
    <source>
        <dbReference type="Proteomes" id="UP000176593"/>
    </source>
</evidence>
<dbReference type="EMBL" id="MGEQ01000002">
    <property type="protein sequence ID" value="OGL87951.1"/>
    <property type="molecule type" value="Genomic_DNA"/>
</dbReference>
<sequence>MNVRFTSILFRLACVFLCACSDDTISEVPSLDLSGDGRAIDTSPAPETQSDTDTIEDVQPDVVDASVDATPDVFVCKDNASCDTKNPCTQDWCNVGTGECQHTPQPDNICTDGDACTVNDICTASGQCFGAKQVVCNDNSPCTKDSCDKLSGCTFEPIDASCTDNDVCTKNDACVVGVCVGTKIACNDGLDCTEDSCDKNTGCSTVKLNNLPCDDGSACTVNDLCDKGACKGSNINCSDTNPCTQDACDKVSGCFSTPASAGSKCTDGNACTINDNCQDAKCVSGSQKNCDDNSVCTSDSCDAANGACLNLPVVGVFYCNDNNACTTNDSCTLGVCTGKILQCNDGLACTQDTCGANIGCMYLVQDKSPCNDGDACTIGDTCFTNKCEGKVKTCEDNNDCTIDTCDSAVGSCNFTANDGYYCSDANACTTGDVCKGTKCSGVTIICNDGNLCTSDSCNQKLGCVFTGTPNAPCEDGDLCTTDDICQQTVCKAKPIVCNDQNTCTKDSCSKATGKCVFQTLNDTNKCDDDDLCTIADICLAGQCKGSVNACDDSDPCTVDACNPKDGKCDHTKKPNCP</sequence>
<evidence type="ECO:0000313" key="3">
    <source>
        <dbReference type="EMBL" id="OGL87951.1"/>
    </source>
</evidence>
<feature type="chain" id="PRO_5009533226" description="Dickkopf N-terminal cysteine-rich domain-containing protein" evidence="2">
    <location>
        <begin position="22"/>
        <end position="577"/>
    </location>
</feature>
<dbReference type="PANTHER" id="PTHR31797:SF6">
    <property type="entry name" value="CHITIN-BINDING TYPE-2 DOMAIN-CONTAINING PROTEIN"/>
    <property type="match status" value="1"/>
</dbReference>
<comment type="caution">
    <text evidence="3">The sequence shown here is derived from an EMBL/GenBank/DDBJ whole genome shotgun (WGS) entry which is preliminary data.</text>
</comment>
<accession>A0A1F7VBZ3</accession>